<comment type="caution">
    <text evidence="2">The sequence shown here is derived from an EMBL/GenBank/DDBJ whole genome shotgun (WGS) entry which is preliminary data.</text>
</comment>
<dbReference type="AlphaFoldDB" id="A0A0V1E2T1"/>
<feature type="compositionally biased region" description="Basic residues" evidence="1">
    <location>
        <begin position="271"/>
        <end position="291"/>
    </location>
</feature>
<evidence type="ECO:0000313" key="2">
    <source>
        <dbReference type="EMBL" id="KRY67825.1"/>
    </source>
</evidence>
<sequence length="291" mass="31908">MSSKRGKLKHFIGATRDFAATKRVSTRPSRCDSRRYTTVPYAFPEASENPCSSSLVMVVSGTWTNARSMTILEMSGSSPFQVRHRVSVSGGSGSSHATPHCHSSWMMILAFTVYGAKQPNGSKTETSAFNTPLFVSGYSATRSGGRKVNRSDSLCQKIPSVFKSRLLSLCSWSLAGCHPLQLVTECSRAFNLMVFRMSSNRLHGQIRQASKSKAYSGQSVLTTRTCIRLCLLRGERLAGTFSECPLASQFGTSESGLQFPINPLGVSARRPAGRSRRYPKTVRTRRKQLGT</sequence>
<dbReference type="EMBL" id="JYDR01000126">
    <property type="protein sequence ID" value="KRY67825.1"/>
    <property type="molecule type" value="Genomic_DNA"/>
</dbReference>
<feature type="region of interest" description="Disordered" evidence="1">
    <location>
        <begin position="267"/>
        <end position="291"/>
    </location>
</feature>
<reference evidence="2 3" key="1">
    <citation type="submission" date="2015-01" db="EMBL/GenBank/DDBJ databases">
        <title>Evolution of Trichinella species and genotypes.</title>
        <authorList>
            <person name="Korhonen P.K."/>
            <person name="Edoardo P."/>
            <person name="Giuseppe L.R."/>
            <person name="Gasser R.B."/>
        </authorList>
    </citation>
    <scope>NUCLEOTIDE SEQUENCE [LARGE SCALE GENOMIC DNA]</scope>
    <source>
        <strain evidence="2">ISS13</strain>
    </source>
</reference>
<gene>
    <name evidence="2" type="ORF">T4A_9023</name>
</gene>
<evidence type="ECO:0000256" key="1">
    <source>
        <dbReference type="SAM" id="MobiDB-lite"/>
    </source>
</evidence>
<dbReference type="Proteomes" id="UP000054632">
    <property type="component" value="Unassembled WGS sequence"/>
</dbReference>
<evidence type="ECO:0000313" key="3">
    <source>
        <dbReference type="Proteomes" id="UP000054632"/>
    </source>
</evidence>
<name>A0A0V1E2T1_TRIPS</name>
<proteinExistence type="predicted"/>
<protein>
    <submittedName>
        <fullName evidence="2">Uncharacterized protein</fullName>
    </submittedName>
</protein>
<accession>A0A0V1E2T1</accession>
<organism evidence="2 3">
    <name type="scientific">Trichinella pseudospiralis</name>
    <name type="common">Parasitic roundworm</name>
    <dbReference type="NCBI Taxonomy" id="6337"/>
    <lineage>
        <taxon>Eukaryota</taxon>
        <taxon>Metazoa</taxon>
        <taxon>Ecdysozoa</taxon>
        <taxon>Nematoda</taxon>
        <taxon>Enoplea</taxon>
        <taxon>Dorylaimia</taxon>
        <taxon>Trichinellida</taxon>
        <taxon>Trichinellidae</taxon>
        <taxon>Trichinella</taxon>
    </lineage>
</organism>